<accession>A0A8J6M4Z4</accession>
<dbReference type="Pfam" id="PF12392">
    <property type="entry name" value="DUF3656"/>
    <property type="match status" value="1"/>
</dbReference>
<evidence type="ECO:0000313" key="2">
    <source>
        <dbReference type="EMBL" id="MBC5717767.1"/>
    </source>
</evidence>
<comment type="caution">
    <text evidence="2">The sequence shown here is derived from an EMBL/GenBank/DDBJ whole genome shotgun (WGS) entry which is preliminary data.</text>
</comment>
<name>A0A8J6M4Z4_9FIRM</name>
<dbReference type="PANTHER" id="PTHR30217">
    <property type="entry name" value="PEPTIDASE U32 FAMILY"/>
    <property type="match status" value="1"/>
</dbReference>
<sequence>MLELLAPAGSMESITAAVQNGADAVYFGYGDFNARRNAKNFSEEEAAAAVSYCHLRGCRVHLTLNTLLTDRELAGAAEVAAHASAIGVDAVIVQDLGVMRMLRQTVPDLPIHASTQMTIHSLDGVKRCADLGASRVVLSRELSRDQIESICQRSPIEIEVFGHGALCMCYSGQCFFSSVIGGRSGNRGLCAQPCRLKYGWGNRADSYPLSLKDASLAGHLKELQDMGVACLKLEGRMKRPEYVAIVTGIYSRALRENREPTPEELEQLEQAFSRQGFTQGYYLDRKGPDMFGVRQEGKEPRELYAQARATYENGEHRKEPVRMYAMIRPDQPAQVAVEDREGHVARVEGPVPEPARNVPLTREKVEGQLSRTGGTPFACEMTAARVEEGLSLPLSALNDLRRQALAALSEQRVAPPERRVLPFHTGVRYENPKQPPCLTLSVSGAEQVTDELLQAGPARIYLPADVGAAHPEVVERCQKAGVEPAVLLPRICWDRERDTLAGQLAALKERGVNVALAGTLGVAQQATELGFTVWGDYGLGVYNSQSLKELKRLGFAGATASFELKLAQIRDLSKAVSMELIAYGRLPLMITENCIVYNHAGQHVCGDGLRLVDRKGARFPVVKAWGCRNEILNAKTLFLADKSGDYARLGLWGARLVFTTESPEDCVRILRRYQGQRGWQPGDYTRGLYYRDVE</sequence>
<dbReference type="PANTHER" id="PTHR30217:SF10">
    <property type="entry name" value="23S RRNA 5-HYDROXYCYTIDINE C2501 SYNTHASE"/>
    <property type="match status" value="1"/>
</dbReference>
<proteinExistence type="predicted"/>
<feature type="domain" description="Peptidase U32 collagenase" evidence="1">
    <location>
        <begin position="302"/>
        <end position="413"/>
    </location>
</feature>
<dbReference type="InterPro" id="IPR020988">
    <property type="entry name" value="Pept_U32_collagenase"/>
</dbReference>
<evidence type="ECO:0000259" key="1">
    <source>
        <dbReference type="Pfam" id="PF12392"/>
    </source>
</evidence>
<dbReference type="Pfam" id="PF01136">
    <property type="entry name" value="Peptidase_U32"/>
    <property type="match status" value="1"/>
</dbReference>
<dbReference type="EMBL" id="JACOPN010000007">
    <property type="protein sequence ID" value="MBC5717767.1"/>
    <property type="molecule type" value="Genomic_DNA"/>
</dbReference>
<reference evidence="2" key="1">
    <citation type="submission" date="2020-08" db="EMBL/GenBank/DDBJ databases">
        <title>Genome public.</title>
        <authorList>
            <person name="Liu C."/>
            <person name="Sun Q."/>
        </authorList>
    </citation>
    <scope>NUCLEOTIDE SEQUENCE</scope>
    <source>
        <strain evidence="2">BX5</strain>
    </source>
</reference>
<dbReference type="Proteomes" id="UP000602260">
    <property type="component" value="Unassembled WGS sequence"/>
</dbReference>
<dbReference type="AlphaFoldDB" id="A0A8J6M4Z4"/>
<dbReference type="RefSeq" id="WP_186878948.1">
    <property type="nucleotide sequence ID" value="NZ_JACOPN010000007.1"/>
</dbReference>
<keyword evidence="3" id="KW-1185">Reference proteome</keyword>
<evidence type="ECO:0000313" key="3">
    <source>
        <dbReference type="Proteomes" id="UP000602260"/>
    </source>
</evidence>
<dbReference type="InterPro" id="IPR051454">
    <property type="entry name" value="RNA/ubiquinone_mod_enzymes"/>
</dbReference>
<organism evidence="2 3">
    <name type="scientific">Flintibacter faecis</name>
    <dbReference type="NCBI Taxonomy" id="2763047"/>
    <lineage>
        <taxon>Bacteria</taxon>
        <taxon>Bacillati</taxon>
        <taxon>Bacillota</taxon>
        <taxon>Clostridia</taxon>
        <taxon>Eubacteriales</taxon>
        <taxon>Flintibacter</taxon>
    </lineage>
</organism>
<dbReference type="InterPro" id="IPR001539">
    <property type="entry name" value="Peptidase_U32"/>
</dbReference>
<dbReference type="SUPFAM" id="SSF51569">
    <property type="entry name" value="Aldolase"/>
    <property type="match status" value="1"/>
</dbReference>
<protein>
    <submittedName>
        <fullName evidence="2">U32 family peptidase</fullName>
    </submittedName>
</protein>
<gene>
    <name evidence="2" type="ORF">H8S55_10595</name>
</gene>